<organism evidence="5 6">
    <name type="scientific">Williamsia herbipolensis</name>
    <dbReference type="NCBI Taxonomy" id="1603258"/>
    <lineage>
        <taxon>Bacteria</taxon>
        <taxon>Bacillati</taxon>
        <taxon>Actinomycetota</taxon>
        <taxon>Actinomycetes</taxon>
        <taxon>Mycobacteriales</taxon>
        <taxon>Nocardiaceae</taxon>
        <taxon>Williamsia</taxon>
    </lineage>
</organism>
<comment type="similarity">
    <text evidence="1">Belongs to the SMC family. SbcC subfamily.</text>
</comment>
<keyword evidence="6" id="KW-1185">Reference proteome</keyword>
<evidence type="ECO:0000256" key="2">
    <source>
        <dbReference type="ARBA" id="ARBA00011322"/>
    </source>
</evidence>
<evidence type="ECO:0000313" key="5">
    <source>
        <dbReference type="EMBL" id="WUM20266.1"/>
    </source>
</evidence>
<comment type="subunit">
    <text evidence="2">Heterodimer of SbcC and SbcD.</text>
</comment>
<dbReference type="Gene3D" id="3.40.50.300">
    <property type="entry name" value="P-loop containing nucleotide triphosphate hydrolases"/>
    <property type="match status" value="2"/>
</dbReference>
<dbReference type="EMBL" id="CP108021">
    <property type="protein sequence ID" value="WUM20266.1"/>
    <property type="molecule type" value="Genomic_DNA"/>
</dbReference>
<dbReference type="Proteomes" id="UP001432128">
    <property type="component" value="Chromosome"/>
</dbReference>
<evidence type="ECO:0000256" key="3">
    <source>
        <dbReference type="ARBA" id="ARBA00013368"/>
    </source>
</evidence>
<dbReference type="PANTHER" id="PTHR32114:SF2">
    <property type="entry name" value="ABC TRANSPORTER ABCH.3"/>
    <property type="match status" value="1"/>
</dbReference>
<evidence type="ECO:0000313" key="6">
    <source>
        <dbReference type="Proteomes" id="UP001432128"/>
    </source>
</evidence>
<dbReference type="InterPro" id="IPR038729">
    <property type="entry name" value="Rad50/SbcC_AAA"/>
</dbReference>
<sequence length="994" mass="106054">MRLHTLQMSAFGPFAEEAAVDFDALGCDGLFLLHGQTGAGKTTVLDAVAFALFGRVPGARDEDRRLVSDHAPAGDIPRVVLEATIGGRRMRVSRSPEHRRRKKRGEGFTTVPAAGTLVWLDGSGPSLSRLSDIGEVISRILGMSAEQFFQVVLLPQGDFARFLRAATDDREKLLEKLFETDRFNDLEAWLRDRARSTRAERSDREQTVDRIAAQIAGLVGDEQPMEADPDWAQAHLEAARVDAADAAAALQRARDSAQTADAALAADTRTHDLQSRAAVARTRLDALDGSRELLDSARDALDAARRAEPIRPLIDDRDRAHALSARAQASLADATRSLVDLPEGAGLLGELSWPPAHSDTATIDAHIDRWSAESGRLAPIAERARRRPQIVATIDGLEAESAAAVATLEEIDRESTSLPAALAAAQEAVDASRTMGSRLPGLRERLTAARSRHAAAQRLPELDEALTRARTAAAAAHERHLATRERQLTLQQRRIDGMAAELAGRLRAGEHCAVCGAVEHPAPAVASGAPVSEAEQIDADYAEKQAADRRAAAVDRVATAERERAVVAEACRGVTIEDAAAEVVRLADEADTVETIAAALDARIAATDEIASRVDDLRSRAAATREKQAGRRERIATLGADLADLDAEVSAATDGTGTVHERRDHLAALCRSSTALRDARVAAEHADARAREITRRIETLAAEAGFVDVAQACAALADPATVTSWDEQIRQASAIRAAAVATLDDPEVAAAAAGDPVDLAHRARDREASATALDAATHRHSRAADRFARLQDLAAGYWSALSVLAPVLERDREVQGLADLVAGRGQNSRQMSLRSYVLAARLEEVLVAASTRLREMSSGRYEFAHTDAAASRGRRSGLGIEVRDEYTGAVRPATTLSGGETFFASLALALGLADVVSAESGGRVLDTMFIDEGFGTLDPEALDLVMRVLDDLRSGGRVVGVVSHVDEMKARIPAQLHVIRAEAGSRLAMVGAAV</sequence>
<reference evidence="5 6" key="1">
    <citation type="submission" date="2022-10" db="EMBL/GenBank/DDBJ databases">
        <title>The complete genomes of actinobacterial strains from the NBC collection.</title>
        <authorList>
            <person name="Joergensen T.S."/>
            <person name="Alvarez Arevalo M."/>
            <person name="Sterndorff E.B."/>
            <person name="Faurdal D."/>
            <person name="Vuksanovic O."/>
            <person name="Mourched A.-S."/>
            <person name="Charusanti P."/>
            <person name="Shaw S."/>
            <person name="Blin K."/>
            <person name="Weber T."/>
        </authorList>
    </citation>
    <scope>NUCLEOTIDE SEQUENCE [LARGE SCALE GENOMIC DNA]</scope>
    <source>
        <strain evidence="5 6">NBC_00319</strain>
    </source>
</reference>
<dbReference type="PANTHER" id="PTHR32114">
    <property type="entry name" value="ABC TRANSPORTER ABCH.3"/>
    <property type="match status" value="1"/>
</dbReference>
<dbReference type="AlphaFoldDB" id="A0AAU4K2Q5"/>
<proteinExistence type="inferred from homology"/>
<dbReference type="RefSeq" id="WP_328857638.1">
    <property type="nucleotide sequence ID" value="NZ_CP108021.1"/>
</dbReference>
<name>A0AAU4K2Q5_9NOCA</name>
<accession>A0AAU4K2Q5</accession>
<dbReference type="SUPFAM" id="SSF52540">
    <property type="entry name" value="P-loop containing nucleoside triphosphate hydrolases"/>
    <property type="match status" value="1"/>
</dbReference>
<protein>
    <recommendedName>
        <fullName evidence="3">Nuclease SbcCD subunit C</fullName>
    </recommendedName>
</protein>
<dbReference type="Pfam" id="PF13476">
    <property type="entry name" value="AAA_23"/>
    <property type="match status" value="1"/>
</dbReference>
<evidence type="ECO:0000256" key="1">
    <source>
        <dbReference type="ARBA" id="ARBA00006930"/>
    </source>
</evidence>
<dbReference type="Pfam" id="PF13558">
    <property type="entry name" value="SbcC_Walker_B"/>
    <property type="match status" value="1"/>
</dbReference>
<gene>
    <name evidence="5" type="ORF">OG579_21770</name>
</gene>
<feature type="domain" description="Rad50/SbcC-type AAA" evidence="4">
    <location>
        <begin position="6"/>
        <end position="181"/>
    </location>
</feature>
<dbReference type="InterPro" id="IPR027417">
    <property type="entry name" value="P-loop_NTPase"/>
</dbReference>
<dbReference type="KEGG" id="whr:OG579_21770"/>
<dbReference type="GO" id="GO:0016887">
    <property type="term" value="F:ATP hydrolysis activity"/>
    <property type="evidence" value="ECO:0007669"/>
    <property type="project" value="InterPro"/>
</dbReference>
<dbReference type="GO" id="GO:0006302">
    <property type="term" value="P:double-strand break repair"/>
    <property type="evidence" value="ECO:0007669"/>
    <property type="project" value="InterPro"/>
</dbReference>
<evidence type="ECO:0000259" key="4">
    <source>
        <dbReference type="Pfam" id="PF13476"/>
    </source>
</evidence>